<dbReference type="CDD" id="cd15470">
    <property type="entry name" value="Myo5_CBD"/>
    <property type="match status" value="1"/>
</dbReference>
<feature type="domain" description="Myosin N-terminal SH3-like" evidence="15">
    <location>
        <begin position="8"/>
        <end position="59"/>
    </location>
</feature>
<accession>A0AAU9W6E5</accession>
<keyword evidence="8 10" id="KW-0505">Motor protein</keyword>
<dbReference type="Proteomes" id="UP001159428">
    <property type="component" value="Unassembled WGS sequence"/>
</dbReference>
<keyword evidence="9 10" id="KW-0009">Actin-binding</keyword>
<dbReference type="InterPro" id="IPR000048">
    <property type="entry name" value="IQ_motif_EF-hand-BS"/>
</dbReference>
<evidence type="ECO:0000259" key="15">
    <source>
        <dbReference type="PROSITE" id="PS51844"/>
    </source>
</evidence>
<dbReference type="InterPro" id="IPR004009">
    <property type="entry name" value="SH3_Myosin"/>
</dbReference>
<dbReference type="PROSITE" id="PS50096">
    <property type="entry name" value="IQ"/>
    <property type="match status" value="4"/>
</dbReference>
<protein>
    <recommendedName>
        <fullName evidence="18">Unconventional myosin-Va</fullName>
    </recommendedName>
</protein>
<evidence type="ECO:0000256" key="5">
    <source>
        <dbReference type="ARBA" id="ARBA00022860"/>
    </source>
</evidence>
<dbReference type="GO" id="GO:0016020">
    <property type="term" value="C:membrane"/>
    <property type="evidence" value="ECO:0007669"/>
    <property type="project" value="TreeGrafter"/>
</dbReference>
<comment type="caution">
    <text evidence="16">The sequence shown here is derived from an EMBL/GenBank/DDBJ whole genome shotgun (WGS) entry which is preliminary data.</text>
</comment>
<dbReference type="GO" id="GO:0051015">
    <property type="term" value="F:actin filament binding"/>
    <property type="evidence" value="ECO:0007669"/>
    <property type="project" value="TreeGrafter"/>
</dbReference>
<evidence type="ECO:0000256" key="7">
    <source>
        <dbReference type="ARBA" id="ARBA00023123"/>
    </source>
</evidence>
<organism evidence="16 17">
    <name type="scientific">Pocillopora meandrina</name>
    <dbReference type="NCBI Taxonomy" id="46732"/>
    <lineage>
        <taxon>Eukaryota</taxon>
        <taxon>Metazoa</taxon>
        <taxon>Cnidaria</taxon>
        <taxon>Anthozoa</taxon>
        <taxon>Hexacorallia</taxon>
        <taxon>Scleractinia</taxon>
        <taxon>Astrocoeniina</taxon>
        <taxon>Pocilloporidae</taxon>
        <taxon>Pocillopora</taxon>
    </lineage>
</organism>
<evidence type="ECO:0000256" key="3">
    <source>
        <dbReference type="ARBA" id="ARBA00022741"/>
    </source>
</evidence>
<evidence type="ECO:0000256" key="12">
    <source>
        <dbReference type="SAM" id="MobiDB-lite"/>
    </source>
</evidence>
<evidence type="ECO:0008006" key="18">
    <source>
        <dbReference type="Google" id="ProtNLM"/>
    </source>
</evidence>
<keyword evidence="6 11" id="KW-0175">Coiled coil</keyword>
<gene>
    <name evidence="16" type="ORF">PMEA_00035138</name>
</gene>
<dbReference type="Pfam" id="PF01843">
    <property type="entry name" value="DIL"/>
    <property type="match status" value="1"/>
</dbReference>
<dbReference type="PROSITE" id="PS51844">
    <property type="entry name" value="SH3_LIKE"/>
    <property type="match status" value="1"/>
</dbReference>
<dbReference type="InterPro" id="IPR027417">
    <property type="entry name" value="P-loop_NTPase"/>
</dbReference>
<dbReference type="FunFam" id="1.10.10.820:FF:000001">
    <property type="entry name" value="Myosin heavy chain"/>
    <property type="match status" value="1"/>
</dbReference>
<dbReference type="EMBL" id="CALNXJ010000009">
    <property type="protein sequence ID" value="CAH3103474.1"/>
    <property type="molecule type" value="Genomic_DNA"/>
</dbReference>
<evidence type="ECO:0000256" key="9">
    <source>
        <dbReference type="ARBA" id="ARBA00023203"/>
    </source>
</evidence>
<dbReference type="Gene3D" id="6.20.240.20">
    <property type="match status" value="1"/>
</dbReference>
<keyword evidence="17" id="KW-1185">Reference proteome</keyword>
<dbReference type="InterPro" id="IPR001609">
    <property type="entry name" value="Myosin_head_motor_dom-like"/>
</dbReference>
<feature type="region of interest" description="Disordered" evidence="12">
    <location>
        <begin position="598"/>
        <end position="619"/>
    </location>
</feature>
<dbReference type="FunFam" id="1.20.5.190:FF:000001">
    <property type="entry name" value="unconventional myosin-Va"/>
    <property type="match status" value="1"/>
</dbReference>
<sequence>MTTLELYTKGARVWIPHEQVIWIGGELTKDLKEDGILEIELEDGNEITLDVSKGKQSLPPLRNPEVLVGENDLTTLSYLHEPAVLYNLQVRFLQSNAIYTYCGIVLVAINPYQQLPLYGPDIISAYSGQSMGDMDPHIFAVAEDAFRAMARDGLNQSIIVSGESGAGKTVSAKYAMRYFASVGGASTETQIEKKVLASNPIMEAIGNAKTIRNDNSSRFGKYLEISFDKNYHIIAAHMRTYLLEKSRVVFQAPDERNYHVFYQLCAACDTPELKDLRLAHQDNFYYLNQGECPYVDEVDDGEGFEEMREAMDLVGIMNDEQLMIFRILAGILHIGNIDIQPASEEESTIDDKDFHLAVAADLLGIDRSQFKKWLCNRKIVTVQEVLIKPLNVEEADFGRKAISKHIYSQLFKWIVQCINNSLSCGVKQHSFLGILDIYGFETFEENSFEQFCINYANEKLQQQFTQHVFKLEQDEYVKEEIEWSFINFYDNQACIDLIEAKLGILDLLDEECKMPKGADSSWIQKLYKHHMKKEHFSKPRLSQTAFIVHHFADDVEYEIKGFVEKNRDSVNQEHLAILKASEYEMVGDLFSENEAHMMPRKRSTSRAGKNVSKSKRSVGSEFRESLSKLMATLNSTVPHYIRCIKPNDRKAPFEFNPQRSIQQLRACGVLETVRISAAGYPSRWSYDEFFNRYRMLLKFEAINRRKPRASIELILKTHIKDPDKFQMGKTKIFFRAGQVAYLEKLRSDKLRDSCIMIQKNFRCWREHRLYLRMRRSAILIQAWVRGYLARRLAQDLREKRAAITIQRYYRGFVCRKQFVTIRAAVVIIQCFTRGMFARRLRMQLLYEAKTKIIQRCWRRYRARENYRNYKKTIVYLQSCVRRMIARRELKQLKIEARSVEHYKKLNIGMENKIIHLQQRLDEQVKEKEQAMVAGRELEATRKELEQAKQWKGQFESTQSKMLELELVIKELREELNMAIVEKDGTEERAKTEKEELEEINKKLKEELANLTEELAEAKAISDREVSLRDEIINQSLEAQRQQLLAEFEAERSNHQRVLRDYDRLEQRYQNLQDEVEIEKFSPVAKRESNGPISASGSENSLEDADEREQQQDENVEVGIKKNKFVQGLKKRIRELEDKLMESEQIQANGDIPRITVETSLEQKPPSENQVIESEKFQQVLHEREQLEQEKSSLEKQNKKIDSELELLRKLVSQRNIDKKAEWDMINERMDEISAERDQIKNEKNRLREELVRMASVAKDMHNIEELLRTNPDESAYVLQAESLKKANNVLQNELHDLLQSEKELKAANDKLWKEKAQLQTGRGASLSSMDGNFNQEVGRLVTENVELREQVEKLEAELEEYKKGGTTALTPFRGRAQSWRGEVEQKRRAQSFLSGQEPKAGKVVMRHAGLLRKSSHAHKEGDLLPPLPQLRQHKIRGMIEFSGEDEEKVIKFLITDMNPKSMADAIPGLPAHILFMCIRHCDHVNDDRRMQSLLTNSINSIRKVVKKNPNDLDILAFWLANTSRLLHDMKQYSGDKAFQVQNTPEQNEHCLKNFDLTEYRQVLSDLAIHVYQDLVKCIWEAIQHMIVPGMLEYDSIPGVSSSKPFGGRSKAHADITVKSVTKMLSNFLAILNAHCVDPEIIKQVFRQLFYYIGANMMNNLLLRKDMCHWSRGMQIRFNLSQLEDWVRLNQLEGSGIVEALENVTQATQLLQVNKKTLEDVDAICEVCSSLNTLQVQKILSMYTPANEYEARVPSSVIRAVVDRGHNKTDPMYLMTDTAYIYPFTLPFTPSAVSLESLNIPDHLNLDFLKVV</sequence>
<dbReference type="GO" id="GO:0005524">
    <property type="term" value="F:ATP binding"/>
    <property type="evidence" value="ECO:0007669"/>
    <property type="project" value="UniProtKB-UniRule"/>
</dbReference>
<reference evidence="16 17" key="1">
    <citation type="submission" date="2022-05" db="EMBL/GenBank/DDBJ databases">
        <authorList>
            <consortium name="Genoscope - CEA"/>
            <person name="William W."/>
        </authorList>
    </citation>
    <scope>NUCLEOTIDE SEQUENCE [LARGE SCALE GENOMIC DNA]</scope>
</reference>
<feature type="region of interest" description="Actin-binding" evidence="10">
    <location>
        <begin position="626"/>
        <end position="648"/>
    </location>
</feature>
<feature type="compositionally biased region" description="Acidic residues" evidence="12">
    <location>
        <begin position="1100"/>
        <end position="1113"/>
    </location>
</feature>
<comment type="similarity">
    <text evidence="1 10">Belongs to the TRAFAC class myosin-kinesin ATPase superfamily. Myosin family.</text>
</comment>
<evidence type="ECO:0000256" key="11">
    <source>
        <dbReference type="SAM" id="Coils"/>
    </source>
</evidence>
<dbReference type="Gene3D" id="1.20.58.530">
    <property type="match status" value="1"/>
</dbReference>
<dbReference type="InterPro" id="IPR036961">
    <property type="entry name" value="Kinesin_motor_dom_sf"/>
</dbReference>
<dbReference type="SMART" id="SM01132">
    <property type="entry name" value="DIL"/>
    <property type="match status" value="1"/>
</dbReference>
<feature type="compositionally biased region" description="Polar residues" evidence="12">
    <location>
        <begin position="1090"/>
        <end position="1099"/>
    </location>
</feature>
<dbReference type="GO" id="GO:0005737">
    <property type="term" value="C:cytoplasm"/>
    <property type="evidence" value="ECO:0007669"/>
    <property type="project" value="TreeGrafter"/>
</dbReference>
<evidence type="ECO:0000313" key="17">
    <source>
        <dbReference type="Proteomes" id="UP001159428"/>
    </source>
</evidence>
<dbReference type="GO" id="GO:0016459">
    <property type="term" value="C:myosin complex"/>
    <property type="evidence" value="ECO:0007669"/>
    <property type="project" value="UniProtKB-KW"/>
</dbReference>
<evidence type="ECO:0000256" key="6">
    <source>
        <dbReference type="ARBA" id="ARBA00023054"/>
    </source>
</evidence>
<feature type="region of interest" description="Disordered" evidence="12">
    <location>
        <begin position="1082"/>
        <end position="1113"/>
    </location>
</feature>
<dbReference type="PROSITE" id="PS51126">
    <property type="entry name" value="DILUTE"/>
    <property type="match status" value="1"/>
</dbReference>
<dbReference type="PROSITE" id="PS51456">
    <property type="entry name" value="MYOSIN_MOTOR"/>
    <property type="match status" value="1"/>
</dbReference>
<evidence type="ECO:0000256" key="1">
    <source>
        <dbReference type="ARBA" id="ARBA00008314"/>
    </source>
</evidence>
<evidence type="ECO:0000313" key="16">
    <source>
        <dbReference type="EMBL" id="CAH3103474.1"/>
    </source>
</evidence>
<dbReference type="InterPro" id="IPR036103">
    <property type="entry name" value="MYSc_Myo5"/>
</dbReference>
<evidence type="ECO:0000256" key="8">
    <source>
        <dbReference type="ARBA" id="ARBA00023175"/>
    </source>
</evidence>
<keyword evidence="4 10" id="KW-0067">ATP-binding</keyword>
<dbReference type="Pfam" id="PF00612">
    <property type="entry name" value="IQ"/>
    <property type="match status" value="4"/>
</dbReference>
<keyword evidence="2" id="KW-0677">Repeat</keyword>
<evidence type="ECO:0000256" key="4">
    <source>
        <dbReference type="ARBA" id="ARBA00022840"/>
    </source>
</evidence>
<feature type="domain" description="Dilute" evidence="13">
    <location>
        <begin position="1495"/>
        <end position="1766"/>
    </location>
</feature>
<proteinExistence type="inferred from homology"/>
<dbReference type="SMART" id="SM00015">
    <property type="entry name" value="IQ"/>
    <property type="match status" value="6"/>
</dbReference>
<feature type="coiled-coil region" evidence="11">
    <location>
        <begin position="1280"/>
        <end position="1364"/>
    </location>
</feature>
<dbReference type="SUPFAM" id="SSF52540">
    <property type="entry name" value="P-loop containing nucleoside triphosphate hydrolases"/>
    <property type="match status" value="2"/>
</dbReference>
<keyword evidence="7 10" id="KW-0518">Myosin</keyword>
<dbReference type="CDD" id="cd01380">
    <property type="entry name" value="MYSc_Myo5"/>
    <property type="match status" value="1"/>
</dbReference>
<feature type="coiled-coil region" evidence="11">
    <location>
        <begin position="1176"/>
        <end position="1256"/>
    </location>
</feature>
<dbReference type="GO" id="GO:0007015">
    <property type="term" value="P:actin filament organization"/>
    <property type="evidence" value="ECO:0007669"/>
    <property type="project" value="TreeGrafter"/>
</dbReference>
<keyword evidence="3 10" id="KW-0547">Nucleotide-binding</keyword>
<feature type="domain" description="Myosin motor" evidence="14">
    <location>
        <begin position="68"/>
        <end position="747"/>
    </location>
</feature>
<name>A0AAU9W6E5_9CNID</name>
<feature type="coiled-coil region" evidence="11">
    <location>
        <begin position="927"/>
        <end position="1081"/>
    </location>
</feature>
<dbReference type="CDD" id="cd23767">
    <property type="entry name" value="IQCD"/>
    <property type="match status" value="2"/>
</dbReference>
<dbReference type="GO" id="GO:0000146">
    <property type="term" value="F:microfilament motor activity"/>
    <property type="evidence" value="ECO:0007669"/>
    <property type="project" value="TreeGrafter"/>
</dbReference>
<dbReference type="InterPro" id="IPR002710">
    <property type="entry name" value="Dilute_dom"/>
</dbReference>
<dbReference type="Gene3D" id="3.40.850.10">
    <property type="entry name" value="Kinesin motor domain"/>
    <property type="match status" value="1"/>
</dbReference>
<feature type="binding site" evidence="10">
    <location>
        <begin position="162"/>
        <end position="169"/>
    </location>
    <ligand>
        <name>ATP</name>
        <dbReference type="ChEBI" id="CHEBI:30616"/>
    </ligand>
</feature>
<dbReference type="Pfam" id="PF00063">
    <property type="entry name" value="Myosin_head"/>
    <property type="match status" value="1"/>
</dbReference>
<dbReference type="GO" id="GO:0005516">
    <property type="term" value="F:calmodulin binding"/>
    <property type="evidence" value="ECO:0007669"/>
    <property type="project" value="UniProtKB-KW"/>
</dbReference>
<dbReference type="Gene3D" id="1.10.10.820">
    <property type="match status" value="1"/>
</dbReference>
<evidence type="ECO:0000259" key="13">
    <source>
        <dbReference type="PROSITE" id="PS51126"/>
    </source>
</evidence>
<dbReference type="PANTHER" id="PTHR13140:SF706">
    <property type="entry name" value="DILUTE CLASS UNCONVENTIONAL MYOSIN, ISOFORM C"/>
    <property type="match status" value="1"/>
</dbReference>
<evidence type="ECO:0000259" key="14">
    <source>
        <dbReference type="PROSITE" id="PS51456"/>
    </source>
</evidence>
<dbReference type="SMART" id="SM00242">
    <property type="entry name" value="MYSc"/>
    <property type="match status" value="1"/>
</dbReference>
<dbReference type="Gene3D" id="1.20.5.190">
    <property type="match status" value="3"/>
</dbReference>
<dbReference type="PRINTS" id="PR00193">
    <property type="entry name" value="MYOSINHEAVY"/>
</dbReference>
<evidence type="ECO:0000256" key="2">
    <source>
        <dbReference type="ARBA" id="ARBA00022737"/>
    </source>
</evidence>
<evidence type="ECO:0000256" key="10">
    <source>
        <dbReference type="PROSITE-ProRule" id="PRU00782"/>
    </source>
</evidence>
<keyword evidence="5" id="KW-0112">Calmodulin-binding</keyword>
<dbReference type="Gene3D" id="1.20.120.720">
    <property type="entry name" value="Myosin VI head, motor domain, U50 subdomain"/>
    <property type="match status" value="1"/>
</dbReference>
<dbReference type="PANTHER" id="PTHR13140">
    <property type="entry name" value="MYOSIN"/>
    <property type="match status" value="1"/>
</dbReference>